<keyword evidence="5" id="KW-1185">Reference proteome</keyword>
<keyword evidence="1" id="KW-0472">Membrane</keyword>
<feature type="transmembrane region" description="Helical" evidence="1">
    <location>
        <begin position="38"/>
        <end position="62"/>
    </location>
</feature>
<evidence type="ECO:0000313" key="3">
    <source>
        <dbReference type="EMBL" id="AES66025.1"/>
    </source>
</evidence>
<dbReference type="PaxDb" id="3880-AES66025"/>
<dbReference type="HOGENOM" id="CLU_1878486_0_0_1"/>
<evidence type="ECO:0000313" key="4">
    <source>
        <dbReference type="EnsemblPlants" id="AES66025"/>
    </source>
</evidence>
<dbReference type="Proteomes" id="UP000002051">
    <property type="component" value="Chromosome 2"/>
</dbReference>
<evidence type="ECO:0000256" key="1">
    <source>
        <dbReference type="SAM" id="Phobius"/>
    </source>
</evidence>
<evidence type="ECO:0000256" key="2">
    <source>
        <dbReference type="SAM" id="SignalP"/>
    </source>
</evidence>
<gene>
    <name evidence="3" type="ordered locus">MTR_2g060690</name>
</gene>
<keyword evidence="1 3" id="KW-0812">Transmembrane</keyword>
<keyword evidence="2" id="KW-0732">Signal</keyword>
<dbReference type="AlphaFoldDB" id="G7IIZ9"/>
<feature type="signal peptide" evidence="2">
    <location>
        <begin position="1"/>
        <end position="21"/>
    </location>
</feature>
<reference evidence="3 5" key="2">
    <citation type="journal article" date="2014" name="BMC Genomics">
        <title>An improved genome release (version Mt4.0) for the model legume Medicago truncatula.</title>
        <authorList>
            <person name="Tang H."/>
            <person name="Krishnakumar V."/>
            <person name="Bidwell S."/>
            <person name="Rosen B."/>
            <person name="Chan A."/>
            <person name="Zhou S."/>
            <person name="Gentzbittel L."/>
            <person name="Childs K.L."/>
            <person name="Yandell M."/>
            <person name="Gundlach H."/>
            <person name="Mayer K.F."/>
            <person name="Schwartz D.C."/>
            <person name="Town C.D."/>
        </authorList>
    </citation>
    <scope>GENOME REANNOTATION</scope>
    <source>
        <strain evidence="4 5">cv. Jemalong A17</strain>
    </source>
</reference>
<accession>G7IIZ9</accession>
<reference evidence="4" key="3">
    <citation type="submission" date="2015-04" db="UniProtKB">
        <authorList>
            <consortium name="EnsemblPlants"/>
        </authorList>
    </citation>
    <scope>IDENTIFICATION</scope>
    <source>
        <strain evidence="4">cv. Jemalong A17</strain>
    </source>
</reference>
<dbReference type="EnsemblPlants" id="AES66025">
    <property type="protein sequence ID" value="AES66025"/>
    <property type="gene ID" value="MTR_2g060690"/>
</dbReference>
<keyword evidence="1" id="KW-1133">Transmembrane helix</keyword>
<organism evidence="3 5">
    <name type="scientific">Medicago truncatula</name>
    <name type="common">Barrel medic</name>
    <name type="synonym">Medicago tribuloides</name>
    <dbReference type="NCBI Taxonomy" id="3880"/>
    <lineage>
        <taxon>Eukaryota</taxon>
        <taxon>Viridiplantae</taxon>
        <taxon>Streptophyta</taxon>
        <taxon>Embryophyta</taxon>
        <taxon>Tracheophyta</taxon>
        <taxon>Spermatophyta</taxon>
        <taxon>Magnoliopsida</taxon>
        <taxon>eudicotyledons</taxon>
        <taxon>Gunneridae</taxon>
        <taxon>Pentapetalae</taxon>
        <taxon>rosids</taxon>
        <taxon>fabids</taxon>
        <taxon>Fabales</taxon>
        <taxon>Fabaceae</taxon>
        <taxon>Papilionoideae</taxon>
        <taxon>50 kb inversion clade</taxon>
        <taxon>NPAAA clade</taxon>
        <taxon>Hologalegina</taxon>
        <taxon>IRL clade</taxon>
        <taxon>Trifolieae</taxon>
        <taxon>Medicago</taxon>
    </lineage>
</organism>
<dbReference type="EMBL" id="CM001218">
    <property type="protein sequence ID" value="AES66025.1"/>
    <property type="molecule type" value="Genomic_DNA"/>
</dbReference>
<feature type="chain" id="PRO_5014572235" evidence="2">
    <location>
        <begin position="22"/>
        <end position="136"/>
    </location>
</feature>
<name>G7IIZ9_MEDTR</name>
<sequence length="136" mass="15599">MVKFLLILFIIFVSVITRCSSTAITPSSSLNSTEESPLLTWLAPSMLTLPFIYVLTLTLMAVMNLKNLAWFISNVDSLPPIEDKKEKENEAQEKQILMVAQENKDSQDQRSEIKVHYSFNFFSFLNCLARNVIEYI</sequence>
<proteinExistence type="predicted"/>
<evidence type="ECO:0000313" key="5">
    <source>
        <dbReference type="Proteomes" id="UP000002051"/>
    </source>
</evidence>
<reference evidence="3 5" key="1">
    <citation type="journal article" date="2011" name="Nature">
        <title>The Medicago genome provides insight into the evolution of rhizobial symbioses.</title>
        <authorList>
            <person name="Young N.D."/>
            <person name="Debelle F."/>
            <person name="Oldroyd G.E."/>
            <person name="Geurts R."/>
            <person name="Cannon S.B."/>
            <person name="Udvardi M.K."/>
            <person name="Benedito V.A."/>
            <person name="Mayer K.F."/>
            <person name="Gouzy J."/>
            <person name="Schoof H."/>
            <person name="Van de Peer Y."/>
            <person name="Proost S."/>
            <person name="Cook D.R."/>
            <person name="Meyers B.C."/>
            <person name="Spannagl M."/>
            <person name="Cheung F."/>
            <person name="De Mita S."/>
            <person name="Krishnakumar V."/>
            <person name="Gundlach H."/>
            <person name="Zhou S."/>
            <person name="Mudge J."/>
            <person name="Bharti A.K."/>
            <person name="Murray J.D."/>
            <person name="Naoumkina M.A."/>
            <person name="Rosen B."/>
            <person name="Silverstein K.A."/>
            <person name="Tang H."/>
            <person name="Rombauts S."/>
            <person name="Zhao P.X."/>
            <person name="Zhou P."/>
            <person name="Barbe V."/>
            <person name="Bardou P."/>
            <person name="Bechner M."/>
            <person name="Bellec A."/>
            <person name="Berger A."/>
            <person name="Berges H."/>
            <person name="Bidwell S."/>
            <person name="Bisseling T."/>
            <person name="Choisne N."/>
            <person name="Couloux A."/>
            <person name="Denny R."/>
            <person name="Deshpande S."/>
            <person name="Dai X."/>
            <person name="Doyle J.J."/>
            <person name="Dudez A.M."/>
            <person name="Farmer A.D."/>
            <person name="Fouteau S."/>
            <person name="Franken C."/>
            <person name="Gibelin C."/>
            <person name="Gish J."/>
            <person name="Goldstein S."/>
            <person name="Gonzalez A.J."/>
            <person name="Green P.J."/>
            <person name="Hallab A."/>
            <person name="Hartog M."/>
            <person name="Hua A."/>
            <person name="Humphray S.J."/>
            <person name="Jeong D.H."/>
            <person name="Jing Y."/>
            <person name="Jocker A."/>
            <person name="Kenton S.M."/>
            <person name="Kim D.J."/>
            <person name="Klee K."/>
            <person name="Lai H."/>
            <person name="Lang C."/>
            <person name="Lin S."/>
            <person name="Macmil S.L."/>
            <person name="Magdelenat G."/>
            <person name="Matthews L."/>
            <person name="McCorrison J."/>
            <person name="Monaghan E.L."/>
            <person name="Mun J.H."/>
            <person name="Najar F.Z."/>
            <person name="Nicholson C."/>
            <person name="Noirot C."/>
            <person name="O'Bleness M."/>
            <person name="Paule C.R."/>
            <person name="Poulain J."/>
            <person name="Prion F."/>
            <person name="Qin B."/>
            <person name="Qu C."/>
            <person name="Retzel E.F."/>
            <person name="Riddle C."/>
            <person name="Sallet E."/>
            <person name="Samain S."/>
            <person name="Samson N."/>
            <person name="Sanders I."/>
            <person name="Saurat O."/>
            <person name="Scarpelli C."/>
            <person name="Schiex T."/>
            <person name="Segurens B."/>
            <person name="Severin A.J."/>
            <person name="Sherrier D.J."/>
            <person name="Shi R."/>
            <person name="Sims S."/>
            <person name="Singer S.R."/>
            <person name="Sinharoy S."/>
            <person name="Sterck L."/>
            <person name="Viollet A."/>
            <person name="Wang B.B."/>
            <person name="Wang K."/>
            <person name="Wang M."/>
            <person name="Wang X."/>
            <person name="Warfsmann J."/>
            <person name="Weissenbach J."/>
            <person name="White D.D."/>
            <person name="White J.D."/>
            <person name="Wiley G.B."/>
            <person name="Wincker P."/>
            <person name="Xing Y."/>
            <person name="Yang L."/>
            <person name="Yao Z."/>
            <person name="Ying F."/>
            <person name="Zhai J."/>
            <person name="Zhou L."/>
            <person name="Zuber A."/>
            <person name="Denarie J."/>
            <person name="Dixon R.A."/>
            <person name="May G.D."/>
            <person name="Schwartz D.C."/>
            <person name="Rogers J."/>
            <person name="Quetier F."/>
            <person name="Town C.D."/>
            <person name="Roe B.A."/>
        </authorList>
    </citation>
    <scope>NUCLEOTIDE SEQUENCE [LARGE SCALE GENOMIC DNA]</scope>
    <source>
        <strain evidence="3">A17</strain>
        <strain evidence="4 5">cv. Jemalong A17</strain>
    </source>
</reference>
<protein>
    <submittedName>
        <fullName evidence="3">Transmembrane protein, putative</fullName>
    </submittedName>
</protein>